<evidence type="ECO:0000313" key="8">
    <source>
        <dbReference type="EMBL" id="HEL65210.1"/>
    </source>
</evidence>
<evidence type="ECO:0000256" key="3">
    <source>
        <dbReference type="ARBA" id="ARBA00022475"/>
    </source>
</evidence>
<dbReference type="GO" id="GO:0000041">
    <property type="term" value="P:transition metal ion transport"/>
    <property type="evidence" value="ECO:0007669"/>
    <property type="project" value="InterPro"/>
</dbReference>
<evidence type="ECO:0000256" key="6">
    <source>
        <dbReference type="ARBA" id="ARBA00023136"/>
    </source>
</evidence>
<dbReference type="InterPro" id="IPR002751">
    <property type="entry name" value="CbiM/NikMN"/>
</dbReference>
<dbReference type="PANTHER" id="PTHR34229:SF1">
    <property type="entry name" value="METAL TRANSPORT PROTEIN HI_1621-RELATED"/>
    <property type="match status" value="1"/>
</dbReference>
<comment type="subcellular location">
    <subcellularLocation>
        <location evidence="1">Cell membrane</location>
        <topology evidence="1">Multi-pass membrane protein</topology>
    </subcellularLocation>
</comment>
<protein>
    <submittedName>
        <fullName evidence="8">Cobalamin biosynthesis protein CbiM</fullName>
    </submittedName>
</protein>
<name>A0A7C2EI96_9THEO</name>
<reference evidence="8" key="1">
    <citation type="journal article" date="2020" name="mSystems">
        <title>Genome- and Community-Level Interaction Insights into Carbon Utilization and Element Cycling Functions of Hydrothermarchaeota in Hydrothermal Sediment.</title>
        <authorList>
            <person name="Zhou Z."/>
            <person name="Liu Y."/>
            <person name="Xu W."/>
            <person name="Pan J."/>
            <person name="Luo Z.H."/>
            <person name="Li M."/>
        </authorList>
    </citation>
    <scope>NUCLEOTIDE SEQUENCE [LARGE SCALE GENOMIC DNA]</scope>
    <source>
        <strain evidence="8">SpSt-300</strain>
    </source>
</reference>
<evidence type="ECO:0000256" key="5">
    <source>
        <dbReference type="ARBA" id="ARBA00022989"/>
    </source>
</evidence>
<keyword evidence="4 7" id="KW-0812">Transmembrane</keyword>
<dbReference type="Gene3D" id="1.10.1760.20">
    <property type="match status" value="1"/>
</dbReference>
<sequence length="207" mass="21246">MHIPDGFLDPKTWIGCSVITAGVLGMAVKQTKEKLAEKQVPLIGVMAAFIFAAQMVNFPIIGGTSGHLVGGVLAAVLFGPFSASVIMTVILLIQCFLFNDGGVTALGANILNMGIITPFLGYVVYSALRNVGNVVASFVAAWVSVVAAAAACAAELAASGTSPLGVALPAMLFWHLFIGVGEGVITAAVIGYLVRAKSDLLAEIVKV</sequence>
<accession>A0A7C2EI96</accession>
<proteinExistence type="predicted"/>
<keyword evidence="6 7" id="KW-0472">Membrane</keyword>
<feature type="transmembrane region" description="Helical" evidence="7">
    <location>
        <begin position="134"/>
        <end position="158"/>
    </location>
</feature>
<dbReference type="Pfam" id="PF01891">
    <property type="entry name" value="CbiM"/>
    <property type="match status" value="1"/>
</dbReference>
<dbReference type="PANTHER" id="PTHR34229">
    <property type="entry name" value="METAL TRANSPORT PROTEIN HI_1621-RELATED"/>
    <property type="match status" value="1"/>
</dbReference>
<feature type="transmembrane region" description="Helical" evidence="7">
    <location>
        <begin position="170"/>
        <end position="194"/>
    </location>
</feature>
<evidence type="ECO:0000256" key="7">
    <source>
        <dbReference type="SAM" id="Phobius"/>
    </source>
</evidence>
<dbReference type="AlphaFoldDB" id="A0A7C2EI96"/>
<keyword evidence="5 7" id="KW-1133">Transmembrane helix</keyword>
<evidence type="ECO:0000256" key="1">
    <source>
        <dbReference type="ARBA" id="ARBA00004651"/>
    </source>
</evidence>
<dbReference type="GO" id="GO:0005886">
    <property type="term" value="C:plasma membrane"/>
    <property type="evidence" value="ECO:0007669"/>
    <property type="project" value="UniProtKB-SubCell"/>
</dbReference>
<feature type="transmembrane region" description="Helical" evidence="7">
    <location>
        <begin position="110"/>
        <end position="128"/>
    </location>
</feature>
<organism evidence="8">
    <name type="scientific">Ammonifex degensii</name>
    <dbReference type="NCBI Taxonomy" id="42838"/>
    <lineage>
        <taxon>Bacteria</taxon>
        <taxon>Bacillati</taxon>
        <taxon>Bacillota</taxon>
        <taxon>Clostridia</taxon>
        <taxon>Thermoanaerobacterales</taxon>
        <taxon>Thermoanaerobacteraceae</taxon>
        <taxon>Ammonifex</taxon>
    </lineage>
</organism>
<evidence type="ECO:0000256" key="2">
    <source>
        <dbReference type="ARBA" id="ARBA00022448"/>
    </source>
</evidence>
<feature type="transmembrane region" description="Helical" evidence="7">
    <location>
        <begin position="40"/>
        <end position="60"/>
    </location>
</feature>
<keyword evidence="3" id="KW-1003">Cell membrane</keyword>
<dbReference type="EMBL" id="DSMU01000051">
    <property type="protein sequence ID" value="HEL65210.1"/>
    <property type="molecule type" value="Genomic_DNA"/>
</dbReference>
<feature type="transmembrane region" description="Helical" evidence="7">
    <location>
        <begin position="72"/>
        <end position="98"/>
    </location>
</feature>
<comment type="caution">
    <text evidence="8">The sequence shown here is derived from an EMBL/GenBank/DDBJ whole genome shotgun (WGS) entry which is preliminary data.</text>
</comment>
<gene>
    <name evidence="8" type="ORF">ENQ34_00805</name>
</gene>
<keyword evidence="2" id="KW-0813">Transport</keyword>
<evidence type="ECO:0000256" key="4">
    <source>
        <dbReference type="ARBA" id="ARBA00022692"/>
    </source>
</evidence>